<comment type="similarity">
    <text evidence="5">Belongs to the SAT4 family.</text>
</comment>
<dbReference type="RefSeq" id="XP_013268378.1">
    <property type="nucleotide sequence ID" value="XM_013412924.1"/>
</dbReference>
<evidence type="ECO:0000259" key="8">
    <source>
        <dbReference type="Pfam" id="PF20684"/>
    </source>
</evidence>
<keyword evidence="3 7" id="KW-1133">Transmembrane helix</keyword>
<dbReference type="VEuPathDB" id="FungiDB:Z518_08967"/>
<evidence type="ECO:0000256" key="3">
    <source>
        <dbReference type="ARBA" id="ARBA00022989"/>
    </source>
</evidence>
<name>A0A0D2FGU3_9EURO</name>
<dbReference type="InterPro" id="IPR052337">
    <property type="entry name" value="SAT4-like"/>
</dbReference>
<evidence type="ECO:0000256" key="6">
    <source>
        <dbReference type="SAM" id="MobiDB-lite"/>
    </source>
</evidence>
<sequence length="484" mass="54441">MVDTLHPPPSIIASWPKPNYVNPENRGSALVYISIILSILGIATVTARIYSRLFITRAPGLDDLLIVLALFFGVAMSVLIIIGNKVYFSGRHVWDIPIATFSPHRLNVWVSMWCYVTAASLVKISVLLFYRRLSVRFSKLFLVATWVGIVYNILYLIAFGLALLLICHPVQAYWKSFDPGWASTHKFNCQTEGVSLPASAGLSVLGDFYSTLLPMLLIFHLDLPRRQKLALYGLFVLGFLAVAAGIVRTFLLYRLLNVDYDFTWELWETWIWAVVELYVAIFAASAPALKPFLRRYFIETVGSLVHSRRRGDSRWSIGQGISDANWIPDESKMSTSVDVERIGVAYSDSESETRERSVLEDVGDSETRHFELRIGRNGKTIPMQVDKKSENSNEMPATPSLRGHERNRSVDGGRTSNWPMPPGNTYPGFHLRSKGTVISQESQHTIQVGLQLDRAVDNSSSRGSRGSVRNARLRAQAQMNRTRI</sequence>
<comment type="subcellular location">
    <subcellularLocation>
        <location evidence="1">Membrane</location>
        <topology evidence="1">Multi-pass membrane protein</topology>
    </subcellularLocation>
</comment>
<evidence type="ECO:0000256" key="5">
    <source>
        <dbReference type="ARBA" id="ARBA00038359"/>
    </source>
</evidence>
<feature type="transmembrane region" description="Helical" evidence="7">
    <location>
        <begin position="229"/>
        <end position="250"/>
    </location>
</feature>
<dbReference type="Proteomes" id="UP000053617">
    <property type="component" value="Unassembled WGS sequence"/>
</dbReference>
<gene>
    <name evidence="9" type="ORF">Z518_08967</name>
</gene>
<evidence type="ECO:0000256" key="7">
    <source>
        <dbReference type="SAM" id="Phobius"/>
    </source>
</evidence>
<dbReference type="PANTHER" id="PTHR33048:SF129">
    <property type="entry name" value="INTEGRAL MEMBRANE PROTEIN-RELATED"/>
    <property type="match status" value="1"/>
</dbReference>
<evidence type="ECO:0000256" key="1">
    <source>
        <dbReference type="ARBA" id="ARBA00004141"/>
    </source>
</evidence>
<dbReference type="GO" id="GO:0016020">
    <property type="term" value="C:membrane"/>
    <property type="evidence" value="ECO:0007669"/>
    <property type="project" value="UniProtKB-SubCell"/>
</dbReference>
<dbReference type="InterPro" id="IPR049326">
    <property type="entry name" value="Rhodopsin_dom_fungi"/>
</dbReference>
<organism evidence="9 10">
    <name type="scientific">Rhinocladiella mackenziei CBS 650.93</name>
    <dbReference type="NCBI Taxonomy" id="1442369"/>
    <lineage>
        <taxon>Eukaryota</taxon>
        <taxon>Fungi</taxon>
        <taxon>Dikarya</taxon>
        <taxon>Ascomycota</taxon>
        <taxon>Pezizomycotina</taxon>
        <taxon>Eurotiomycetes</taxon>
        <taxon>Chaetothyriomycetidae</taxon>
        <taxon>Chaetothyriales</taxon>
        <taxon>Herpotrichiellaceae</taxon>
        <taxon>Rhinocladiella</taxon>
    </lineage>
</organism>
<feature type="compositionally biased region" description="Basic and acidic residues" evidence="6">
    <location>
        <begin position="402"/>
        <end position="411"/>
    </location>
</feature>
<dbReference type="Pfam" id="PF20684">
    <property type="entry name" value="Fung_rhodopsin"/>
    <property type="match status" value="1"/>
</dbReference>
<dbReference type="EMBL" id="KN847481">
    <property type="protein sequence ID" value="KIX01242.1"/>
    <property type="molecule type" value="Genomic_DNA"/>
</dbReference>
<evidence type="ECO:0000256" key="2">
    <source>
        <dbReference type="ARBA" id="ARBA00022692"/>
    </source>
</evidence>
<feature type="transmembrane region" description="Helical" evidence="7">
    <location>
        <begin position="270"/>
        <end position="289"/>
    </location>
</feature>
<feature type="transmembrane region" description="Helical" evidence="7">
    <location>
        <begin position="29"/>
        <end position="51"/>
    </location>
</feature>
<feature type="transmembrane region" description="Helical" evidence="7">
    <location>
        <begin position="194"/>
        <end position="217"/>
    </location>
</feature>
<reference evidence="9 10" key="1">
    <citation type="submission" date="2015-01" db="EMBL/GenBank/DDBJ databases">
        <title>The Genome Sequence of Rhinocladiella mackenzie CBS 650.93.</title>
        <authorList>
            <consortium name="The Broad Institute Genomics Platform"/>
            <person name="Cuomo C."/>
            <person name="de Hoog S."/>
            <person name="Gorbushina A."/>
            <person name="Stielow B."/>
            <person name="Teixiera M."/>
            <person name="Abouelleil A."/>
            <person name="Chapman S.B."/>
            <person name="Priest M."/>
            <person name="Young S.K."/>
            <person name="Wortman J."/>
            <person name="Nusbaum C."/>
            <person name="Birren B."/>
        </authorList>
    </citation>
    <scope>NUCLEOTIDE SEQUENCE [LARGE SCALE GENOMIC DNA]</scope>
    <source>
        <strain evidence="9 10">CBS 650.93</strain>
    </source>
</reference>
<dbReference type="GeneID" id="25297038"/>
<evidence type="ECO:0000313" key="10">
    <source>
        <dbReference type="Proteomes" id="UP000053617"/>
    </source>
</evidence>
<feature type="region of interest" description="Disordered" evidence="6">
    <location>
        <begin position="453"/>
        <end position="484"/>
    </location>
</feature>
<dbReference type="OrthoDB" id="5329176at2759"/>
<keyword evidence="10" id="KW-1185">Reference proteome</keyword>
<dbReference type="PANTHER" id="PTHR33048">
    <property type="entry name" value="PTH11-LIKE INTEGRAL MEMBRANE PROTEIN (AFU_ORTHOLOGUE AFUA_5G11245)"/>
    <property type="match status" value="1"/>
</dbReference>
<evidence type="ECO:0000256" key="4">
    <source>
        <dbReference type="ARBA" id="ARBA00023136"/>
    </source>
</evidence>
<protein>
    <recommendedName>
        <fullName evidence="8">Rhodopsin domain-containing protein</fullName>
    </recommendedName>
</protein>
<feature type="transmembrane region" description="Helical" evidence="7">
    <location>
        <begin position="63"/>
        <end position="88"/>
    </location>
</feature>
<dbReference type="AlphaFoldDB" id="A0A0D2FGU3"/>
<feature type="transmembrane region" description="Helical" evidence="7">
    <location>
        <begin position="108"/>
        <end position="129"/>
    </location>
</feature>
<dbReference type="STRING" id="1442369.A0A0D2FGU3"/>
<proteinExistence type="inferred from homology"/>
<dbReference type="HOGENOM" id="CLU_028200_25_3_1"/>
<evidence type="ECO:0000313" key="9">
    <source>
        <dbReference type="EMBL" id="KIX01242.1"/>
    </source>
</evidence>
<keyword evidence="4 7" id="KW-0472">Membrane</keyword>
<accession>A0A0D2FGU3</accession>
<feature type="transmembrane region" description="Helical" evidence="7">
    <location>
        <begin position="141"/>
        <end position="174"/>
    </location>
</feature>
<feature type="region of interest" description="Disordered" evidence="6">
    <location>
        <begin position="386"/>
        <end position="423"/>
    </location>
</feature>
<keyword evidence="2 7" id="KW-0812">Transmembrane</keyword>
<feature type="domain" description="Rhodopsin" evidence="8">
    <location>
        <begin position="47"/>
        <end position="295"/>
    </location>
</feature>